<reference evidence="5" key="1">
    <citation type="journal article" date="2019" name="Int. J. Syst. Evol. Microbiol.">
        <title>The Global Catalogue of Microorganisms (GCM) 10K type strain sequencing project: providing services to taxonomists for standard genome sequencing and annotation.</title>
        <authorList>
            <consortium name="The Broad Institute Genomics Platform"/>
            <consortium name="The Broad Institute Genome Sequencing Center for Infectious Disease"/>
            <person name="Wu L."/>
            <person name="Ma J."/>
        </authorList>
    </citation>
    <scope>NUCLEOTIDE SEQUENCE [LARGE SCALE GENOMIC DNA]</scope>
    <source>
        <strain evidence="5">CCUG 49571</strain>
    </source>
</reference>
<dbReference type="NCBIfam" id="NF033542">
    <property type="entry name" value="transpos_IS110"/>
    <property type="match status" value="1"/>
</dbReference>
<dbReference type="PANTHER" id="PTHR33055">
    <property type="entry name" value="TRANSPOSASE FOR INSERTION SEQUENCE ELEMENT IS1111A"/>
    <property type="match status" value="1"/>
</dbReference>
<dbReference type="PANTHER" id="PTHR33055:SF15">
    <property type="entry name" value="TRANSPOSASE-RELATED"/>
    <property type="match status" value="1"/>
</dbReference>
<dbReference type="InterPro" id="IPR047650">
    <property type="entry name" value="Transpos_IS110"/>
</dbReference>
<gene>
    <name evidence="4" type="ORF">ACFO3S_27835</name>
</gene>
<evidence type="ECO:0000313" key="4">
    <source>
        <dbReference type="EMBL" id="MFC4602057.1"/>
    </source>
</evidence>
<organism evidence="4 5">
    <name type="scientific">Cohnella hongkongensis</name>
    <dbReference type="NCBI Taxonomy" id="178337"/>
    <lineage>
        <taxon>Bacteria</taxon>
        <taxon>Bacillati</taxon>
        <taxon>Bacillota</taxon>
        <taxon>Bacilli</taxon>
        <taxon>Bacillales</taxon>
        <taxon>Paenibacillaceae</taxon>
        <taxon>Cohnella</taxon>
    </lineage>
</organism>
<proteinExistence type="predicted"/>
<dbReference type="Pfam" id="PF01548">
    <property type="entry name" value="DEDD_Tnp_IS110"/>
    <property type="match status" value="1"/>
</dbReference>
<evidence type="ECO:0000259" key="2">
    <source>
        <dbReference type="Pfam" id="PF01548"/>
    </source>
</evidence>
<feature type="domain" description="Transposase IS110-like N-terminal" evidence="2">
    <location>
        <begin position="30"/>
        <end position="187"/>
    </location>
</feature>
<dbReference type="InterPro" id="IPR002525">
    <property type="entry name" value="Transp_IS110-like_N"/>
</dbReference>
<dbReference type="EMBL" id="JBHSEP010000044">
    <property type="protein sequence ID" value="MFC4602057.1"/>
    <property type="molecule type" value="Genomic_DNA"/>
</dbReference>
<dbReference type="RefSeq" id="WP_378103028.1">
    <property type="nucleotide sequence ID" value="NZ_JBHSEP010000044.1"/>
</dbReference>
<keyword evidence="1" id="KW-0175">Coiled coil</keyword>
<feature type="coiled-coil region" evidence="1">
    <location>
        <begin position="278"/>
        <end position="305"/>
    </location>
</feature>
<accession>A0ABV9FK79</accession>
<dbReference type="Pfam" id="PF02371">
    <property type="entry name" value="Transposase_20"/>
    <property type="match status" value="1"/>
</dbReference>
<evidence type="ECO:0000313" key="5">
    <source>
        <dbReference type="Proteomes" id="UP001596028"/>
    </source>
</evidence>
<dbReference type="Proteomes" id="UP001596028">
    <property type="component" value="Unassembled WGS sequence"/>
</dbReference>
<feature type="domain" description="Transposase IS116/IS110/IS902 C-terminal" evidence="3">
    <location>
        <begin position="309"/>
        <end position="393"/>
    </location>
</feature>
<evidence type="ECO:0000259" key="3">
    <source>
        <dbReference type="Pfam" id="PF02371"/>
    </source>
</evidence>
<protein>
    <submittedName>
        <fullName evidence="4">IS110 family transposase</fullName>
    </submittedName>
</protein>
<dbReference type="InterPro" id="IPR003346">
    <property type="entry name" value="Transposase_20"/>
</dbReference>
<keyword evidence="5" id="KW-1185">Reference proteome</keyword>
<sequence>MGKSLNIQGLKGTKFSQQLRGANLEQVLIVAIDAAKLHQKALICNYFGDIIEKPFFFSVNDSGMELLTCKIEHAVAATQAVRLFLGVEATGHYYEDIVREMAKRGYLVQILNPYTTFEERASALSWCKTDDLDLVAIAHAIKSNKATENKLLDGLHRQLHVLTRARRSEVRKRSSLRMEIRSLMDIIWREYQGYADHSNGKARKIKVFSDFWGKASLFFMEHYPHPAAVLELGASGLRKLSIQHNLKLRNTAIEKLLHIAEQALFRNVLDLHPELLLLHMKLRDLRAFDAKIEALEQEIECLLLQTDGRLLLTVPGMGVSTAAELYAEIGDVSQFSNGNQLIKKAGTNPIVKQSGGGAGSYRKISKQGNDHLRYVVFIAGKNLCMHNKDLNPFHERLKQRGKHERAIYIAMGNKMLKIAFAMLRDRTPFQSQCPEYRILEEVNKKLKFSCIMPTLVAS</sequence>
<name>A0ABV9FK79_9BACL</name>
<comment type="caution">
    <text evidence="4">The sequence shown here is derived from an EMBL/GenBank/DDBJ whole genome shotgun (WGS) entry which is preliminary data.</text>
</comment>
<evidence type="ECO:0000256" key="1">
    <source>
        <dbReference type="SAM" id="Coils"/>
    </source>
</evidence>